<protein>
    <submittedName>
        <fullName evidence="1">Uncharacterized protein</fullName>
    </submittedName>
</protein>
<dbReference type="Proteomes" id="UP001549119">
    <property type="component" value="Unassembled WGS sequence"/>
</dbReference>
<proteinExistence type="predicted"/>
<comment type="caution">
    <text evidence="1">The sequence shown here is derived from an EMBL/GenBank/DDBJ whole genome shotgun (WGS) entry which is preliminary data.</text>
</comment>
<name>A0ABV2NFE9_9HYPH</name>
<organism evidence="1 2">
    <name type="scientific">Methylobacterium radiotolerans</name>
    <dbReference type="NCBI Taxonomy" id="31998"/>
    <lineage>
        <taxon>Bacteria</taxon>
        <taxon>Pseudomonadati</taxon>
        <taxon>Pseudomonadota</taxon>
        <taxon>Alphaproteobacteria</taxon>
        <taxon>Hyphomicrobiales</taxon>
        <taxon>Methylobacteriaceae</taxon>
        <taxon>Methylobacterium</taxon>
    </lineage>
</organism>
<sequence>MVPSRPLDASKIPERGIVLGEPFDPRRIEAALQTFAG</sequence>
<reference evidence="1 2" key="1">
    <citation type="submission" date="2024-06" db="EMBL/GenBank/DDBJ databases">
        <title>Genomics of switchgrass bacterial isolates.</title>
        <authorList>
            <person name="Shade A."/>
        </authorList>
    </citation>
    <scope>NUCLEOTIDE SEQUENCE [LARGE SCALE GENOMIC DNA]</scope>
    <source>
        <strain evidence="1 2">PvP084</strain>
    </source>
</reference>
<evidence type="ECO:0000313" key="2">
    <source>
        <dbReference type="Proteomes" id="UP001549119"/>
    </source>
</evidence>
<keyword evidence="2" id="KW-1185">Reference proteome</keyword>
<accession>A0ABV2NFE9</accession>
<dbReference type="EMBL" id="JBEPNW010000002">
    <property type="protein sequence ID" value="MET3865226.1"/>
    <property type="molecule type" value="Genomic_DNA"/>
</dbReference>
<evidence type="ECO:0000313" key="1">
    <source>
        <dbReference type="EMBL" id="MET3865226.1"/>
    </source>
</evidence>
<gene>
    <name evidence="1" type="ORF">ABIC20_002535</name>
</gene>